<comment type="caution">
    <text evidence="2">The sequence shown here is derived from an EMBL/GenBank/DDBJ whole genome shotgun (WGS) entry which is preliminary data.</text>
</comment>
<proteinExistence type="predicted"/>
<dbReference type="Pfam" id="PF19776">
    <property type="entry name" value="DUF6262"/>
    <property type="match status" value="1"/>
</dbReference>
<feature type="coiled-coil region" evidence="1">
    <location>
        <begin position="90"/>
        <end position="117"/>
    </location>
</feature>
<evidence type="ECO:0000256" key="1">
    <source>
        <dbReference type="SAM" id="Coils"/>
    </source>
</evidence>
<dbReference type="InterPro" id="IPR046229">
    <property type="entry name" value="TnpC-like"/>
</dbReference>
<dbReference type="EMBL" id="BAABFB010000027">
    <property type="protein sequence ID" value="GAA4475392.1"/>
    <property type="molecule type" value="Genomic_DNA"/>
</dbReference>
<sequence>MRADNSHHLHDAARRRHELTRSKAIAALREIENQGTAVTFESVSAAASVSRSWLYTQPDLRAGIIALRDGGGPGRTQRDSASDNSLRTRLQAAHDRIRELTAENESLHRQLALALGRARKT</sequence>
<organism evidence="2 3">
    <name type="scientific">Rhodococcus olei</name>
    <dbReference type="NCBI Taxonomy" id="2161675"/>
    <lineage>
        <taxon>Bacteria</taxon>
        <taxon>Bacillati</taxon>
        <taxon>Actinomycetota</taxon>
        <taxon>Actinomycetes</taxon>
        <taxon>Mycobacteriales</taxon>
        <taxon>Nocardiaceae</taxon>
        <taxon>Rhodococcus</taxon>
    </lineage>
</organism>
<reference evidence="3" key="1">
    <citation type="journal article" date="2019" name="Int. J. Syst. Evol. Microbiol.">
        <title>The Global Catalogue of Microorganisms (GCM) 10K type strain sequencing project: providing services to taxonomists for standard genome sequencing and annotation.</title>
        <authorList>
            <consortium name="The Broad Institute Genomics Platform"/>
            <consortium name="The Broad Institute Genome Sequencing Center for Infectious Disease"/>
            <person name="Wu L."/>
            <person name="Ma J."/>
        </authorList>
    </citation>
    <scope>NUCLEOTIDE SEQUENCE [LARGE SCALE GENOMIC DNA]</scope>
    <source>
        <strain evidence="3">JCM 32206</strain>
    </source>
</reference>
<evidence type="ECO:0000313" key="3">
    <source>
        <dbReference type="Proteomes" id="UP001501183"/>
    </source>
</evidence>
<keyword evidence="1" id="KW-0175">Coiled coil</keyword>
<protein>
    <submittedName>
        <fullName evidence="2">DUF6262 family protein</fullName>
    </submittedName>
</protein>
<name>A0ABP8NYR8_9NOCA</name>
<keyword evidence="3" id="KW-1185">Reference proteome</keyword>
<dbReference type="RefSeq" id="WP_345342947.1">
    <property type="nucleotide sequence ID" value="NZ_BAABFB010000027.1"/>
</dbReference>
<dbReference type="Proteomes" id="UP001501183">
    <property type="component" value="Unassembled WGS sequence"/>
</dbReference>
<gene>
    <name evidence="2" type="ORF">GCM10023094_12800</name>
</gene>
<accession>A0ABP8NYR8</accession>
<evidence type="ECO:0000313" key="2">
    <source>
        <dbReference type="EMBL" id="GAA4475392.1"/>
    </source>
</evidence>